<dbReference type="SUPFAM" id="SSF52075">
    <property type="entry name" value="Outer arm dynein light chain 1"/>
    <property type="match status" value="1"/>
</dbReference>
<keyword evidence="3" id="KW-0433">Leucine-rich repeat</keyword>
<dbReference type="PROSITE" id="PS51450">
    <property type="entry name" value="LRR"/>
    <property type="match status" value="3"/>
</dbReference>
<protein>
    <submittedName>
        <fullName evidence="6">Uncharacterized protein</fullName>
    </submittedName>
</protein>
<evidence type="ECO:0000256" key="3">
    <source>
        <dbReference type="ARBA" id="ARBA00022614"/>
    </source>
</evidence>
<feature type="region of interest" description="Disordered" evidence="5">
    <location>
        <begin position="803"/>
        <end position="848"/>
    </location>
</feature>
<feature type="region of interest" description="Disordered" evidence="5">
    <location>
        <begin position="497"/>
        <end position="534"/>
    </location>
</feature>
<evidence type="ECO:0000313" key="6">
    <source>
        <dbReference type="EMBL" id="TPX44853.1"/>
    </source>
</evidence>
<dbReference type="InterPro" id="IPR003591">
    <property type="entry name" value="Leu-rich_rpt_typical-subtyp"/>
</dbReference>
<dbReference type="Pfam" id="PF13855">
    <property type="entry name" value="LRR_8"/>
    <property type="match status" value="1"/>
</dbReference>
<evidence type="ECO:0000256" key="5">
    <source>
        <dbReference type="SAM" id="MobiDB-lite"/>
    </source>
</evidence>
<feature type="compositionally biased region" description="Polar residues" evidence="5">
    <location>
        <begin position="660"/>
        <end position="672"/>
    </location>
</feature>
<comment type="subcellular location">
    <subcellularLocation>
        <location evidence="1">Cytoplasm</location>
    </subcellularLocation>
</comment>
<dbReference type="Gene3D" id="3.80.10.10">
    <property type="entry name" value="Ribonuclease Inhibitor"/>
    <property type="match status" value="2"/>
</dbReference>
<comment type="caution">
    <text evidence="6">The sequence shown here is derived from an EMBL/GenBank/DDBJ whole genome shotgun (WGS) entry which is preliminary data.</text>
</comment>
<dbReference type="SMART" id="SM00369">
    <property type="entry name" value="LRR_TYP"/>
    <property type="match status" value="4"/>
</dbReference>
<evidence type="ECO:0000256" key="4">
    <source>
        <dbReference type="ARBA" id="ARBA00022737"/>
    </source>
</evidence>
<keyword evidence="2" id="KW-0963">Cytoplasm</keyword>
<evidence type="ECO:0000313" key="7">
    <source>
        <dbReference type="Proteomes" id="UP000320475"/>
    </source>
</evidence>
<accession>A0A507D097</accession>
<dbReference type="InterPro" id="IPR001611">
    <property type="entry name" value="Leu-rich_rpt"/>
</dbReference>
<dbReference type="OrthoDB" id="676979at2759"/>
<evidence type="ECO:0000256" key="2">
    <source>
        <dbReference type="ARBA" id="ARBA00022490"/>
    </source>
</evidence>
<dbReference type="PANTHER" id="PTHR15454">
    <property type="entry name" value="NISCHARIN RELATED"/>
    <property type="match status" value="1"/>
</dbReference>
<keyword evidence="4" id="KW-0677">Repeat</keyword>
<dbReference type="PANTHER" id="PTHR15454:SF69">
    <property type="entry name" value="SERINE_THREONINE-PROTEIN KINASE 11-INTERACTING PROTEIN"/>
    <property type="match status" value="1"/>
</dbReference>
<dbReference type="EMBL" id="QEAM01000166">
    <property type="protein sequence ID" value="TPX44853.1"/>
    <property type="molecule type" value="Genomic_DNA"/>
</dbReference>
<feature type="compositionally biased region" description="Polar residues" evidence="5">
    <location>
        <begin position="809"/>
        <end position="818"/>
    </location>
</feature>
<gene>
    <name evidence="6" type="ORF">SeLEV6574_g04263</name>
</gene>
<feature type="region of interest" description="Disordered" evidence="5">
    <location>
        <begin position="555"/>
        <end position="574"/>
    </location>
</feature>
<evidence type="ECO:0000256" key="1">
    <source>
        <dbReference type="ARBA" id="ARBA00004496"/>
    </source>
</evidence>
<dbReference type="InterPro" id="IPR032675">
    <property type="entry name" value="LRR_dom_sf"/>
</dbReference>
<feature type="region of interest" description="Disordered" evidence="5">
    <location>
        <begin position="649"/>
        <end position="672"/>
    </location>
</feature>
<name>A0A507D097_9FUNG</name>
<organism evidence="6 7">
    <name type="scientific">Synchytrium endobioticum</name>
    <dbReference type="NCBI Taxonomy" id="286115"/>
    <lineage>
        <taxon>Eukaryota</taxon>
        <taxon>Fungi</taxon>
        <taxon>Fungi incertae sedis</taxon>
        <taxon>Chytridiomycota</taxon>
        <taxon>Chytridiomycota incertae sedis</taxon>
        <taxon>Chytridiomycetes</taxon>
        <taxon>Synchytriales</taxon>
        <taxon>Synchytriaceae</taxon>
        <taxon>Synchytrium</taxon>
    </lineage>
</organism>
<dbReference type="VEuPathDB" id="FungiDB:SeMB42_g04469"/>
<sequence length="1392" mass="154811">MIADGNIGARAGSEHLPILEKVEALWGDEFLENLSWPDASIKIQMLTVLMKKVAADIDTVESTHYELRRQTSATSVSARLNFPSPDDTIRILRYRRRAVNFAEWKEHAPKNMIVEPSRAWQTRPSSDQMAGDVPGDVFIDLLSDHIRKYRAPDHHRHAAQLQTPILVLDPHQLSYIVHRLHDAAHHSSASSTSDPTSTSFWSLASLLGSNTATSSGQSDTVANLAFIDDYIQTNLKELHISPHSPSVPNRIQQSHHAAPLSLSLHQFKSLKALNLNQVRLELLRLPEDTSNLASLSAQNSVPDCDSFVNTLTANQSEPIPSLTQLDLSHNELNELKPKLINVLPGIRKLDLSNNSFQEIPKVLENLVSLNELSLANNRISEVIGVDLLLPRLIRLNLSGNKLESVNGLEQCERLWSLDVSSNNIHQVVDINRIGTLELEELTVAKNPLTQNSQYRTLIFSYFKAVRLTLDGSLPTRSERRAIEATITVQVAPRVDEELDMRSMSGTSSDGSKRKKKRVVTMDASVRHESQPSIASRLDTLNSNISEFKTSVLETSDESMTVVTEPDTPQSRTSMDSTYFLTPEDGAAPNLDIQQQLQQRPPRVLQSPTVGPSVIPKRMSRAFELDNAAKTFDFSGSDIITQRRYTRDPNLMKSRPETRRPASTTMSASPPDMSSMNYFARTGAKSKAAAPYAGNDEQVTVTSTDDFSGVNSSAKEFNEEKMVLSSLQTPVELPSQDQNVVAASPLPSFSAENHTTTPVAFSETPTKNAYTIGPYRRVFDSVSSAGSDSSTASTARILYEDGMTAAPSRRSVTSRSMKQSSYSASNKTYSSIPPDVESGKASQFEGVHSQTPASLPPLTFYSNDHNGVHNGPSLDGVCTSTVSITSTSPPKQDSPTKTHATIVLSRPTGWSCSRSQCSRSSVASRSCFRQTVETGRIIMSPERPLSNSLQLHIQLHLLDDDEQIIAWVSAGSLIVQLAPYMTDASWSKDLNYGTEFEGVYVLVTSKAFYILAPATNSSSHADQQVRYDNPVQFEMLYRVPFTDVARLDAGIGLQYFGLHFNFSPLVPRQKAFRYTPVPHHKQAPIVSIVLVTGDALVTRDLIQAIKRHVGERVNESIDWVDVSPLMLRRGRKDFGSLKKPRRRIASKSWLPISLRGDAIDAFEDVLEIDDDEEDAVAVAGAADVSSPGRNKSDFQSYLPKRLELFLICGLMLPQSEDVFDISLMATLEYVYLSQQNLHVHPSPVFTSESLASMNILRNDKGLVADVISPFERLIGATSLKSITRIERWWAWRFLKRSQVNGVDTRTSTSSVNCTSHCNRKWRWLYRISLTRQSQKVQWNVLMPTRNSMDLFERHIRRHFNVVEDEDEDIVMSQASSASQEAKKATVVLRVMDD</sequence>
<reference evidence="6 7" key="1">
    <citation type="journal article" date="2019" name="Sci. Rep.">
        <title>Comparative genomics of chytrid fungi reveal insights into the obligate biotrophic and pathogenic lifestyle of Synchytrium endobioticum.</title>
        <authorList>
            <person name="van de Vossenberg B.T.L.H."/>
            <person name="Warris S."/>
            <person name="Nguyen H.D.T."/>
            <person name="van Gent-Pelzer M.P.E."/>
            <person name="Joly D.L."/>
            <person name="van de Geest H.C."/>
            <person name="Bonants P.J.M."/>
            <person name="Smith D.S."/>
            <person name="Levesque C.A."/>
            <person name="van der Lee T.A.J."/>
        </authorList>
    </citation>
    <scope>NUCLEOTIDE SEQUENCE [LARGE SCALE GENOMIC DNA]</scope>
    <source>
        <strain evidence="6 7">LEV6574</strain>
    </source>
</reference>
<proteinExistence type="predicted"/>
<dbReference type="GO" id="GO:0005737">
    <property type="term" value="C:cytoplasm"/>
    <property type="evidence" value="ECO:0007669"/>
    <property type="project" value="UniProtKB-SubCell"/>
</dbReference>
<dbReference type="Proteomes" id="UP000320475">
    <property type="component" value="Unassembled WGS sequence"/>
</dbReference>
<feature type="compositionally biased region" description="Low complexity" evidence="5">
    <location>
        <begin position="819"/>
        <end position="830"/>
    </location>
</feature>